<feature type="domain" description="EF-hand" evidence="4">
    <location>
        <begin position="148"/>
        <end position="183"/>
    </location>
</feature>
<feature type="compositionally biased region" description="Low complexity" evidence="3">
    <location>
        <begin position="338"/>
        <end position="365"/>
    </location>
</feature>
<dbReference type="Pfam" id="PF13855">
    <property type="entry name" value="LRR_8"/>
    <property type="match status" value="1"/>
</dbReference>
<feature type="region of interest" description="Disordered" evidence="3">
    <location>
        <begin position="652"/>
        <end position="671"/>
    </location>
</feature>
<dbReference type="InterPro" id="IPR002048">
    <property type="entry name" value="EF_hand_dom"/>
</dbReference>
<dbReference type="Pfam" id="PF13516">
    <property type="entry name" value="LRR_6"/>
    <property type="match status" value="1"/>
</dbReference>
<dbReference type="PROSITE" id="PS51450">
    <property type="entry name" value="LRR"/>
    <property type="match status" value="1"/>
</dbReference>
<evidence type="ECO:0000256" key="1">
    <source>
        <dbReference type="ARBA" id="ARBA00022614"/>
    </source>
</evidence>
<protein>
    <recommendedName>
        <fullName evidence="4">EF-hand domain-containing protein</fullName>
    </recommendedName>
</protein>
<feature type="compositionally biased region" description="Pro residues" evidence="3">
    <location>
        <begin position="324"/>
        <end position="337"/>
    </location>
</feature>
<feature type="compositionally biased region" description="Low complexity" evidence="3">
    <location>
        <begin position="381"/>
        <end position="404"/>
    </location>
</feature>
<reference evidence="5" key="3">
    <citation type="submission" date="2015-02" db="UniProtKB">
        <authorList>
            <consortium name="EnsemblProtists"/>
        </authorList>
    </citation>
    <scope>IDENTIFICATION</scope>
    <source>
        <strain evidence="5">DAOM BR144</strain>
    </source>
</reference>
<dbReference type="EnsemblProtists" id="PYU1_T005388">
    <property type="protein sequence ID" value="PYU1_T005388"/>
    <property type="gene ID" value="PYU1_G005377"/>
</dbReference>
<feature type="compositionally biased region" description="Low complexity" evidence="3">
    <location>
        <begin position="306"/>
        <end position="317"/>
    </location>
</feature>
<dbReference type="SUPFAM" id="SSF52058">
    <property type="entry name" value="L domain-like"/>
    <property type="match status" value="1"/>
</dbReference>
<feature type="compositionally biased region" description="Polar residues" evidence="3">
    <location>
        <begin position="293"/>
        <end position="305"/>
    </location>
</feature>
<evidence type="ECO:0000259" key="4">
    <source>
        <dbReference type="PROSITE" id="PS50222"/>
    </source>
</evidence>
<reference evidence="6" key="1">
    <citation type="journal article" date="2010" name="Genome Biol.">
        <title>Genome sequence of the necrotrophic plant pathogen Pythium ultimum reveals original pathogenicity mechanisms and effector repertoire.</title>
        <authorList>
            <person name="Levesque C.A."/>
            <person name="Brouwer H."/>
            <person name="Cano L."/>
            <person name="Hamilton J.P."/>
            <person name="Holt C."/>
            <person name="Huitema E."/>
            <person name="Raffaele S."/>
            <person name="Robideau G.P."/>
            <person name="Thines M."/>
            <person name="Win J."/>
            <person name="Zerillo M.M."/>
            <person name="Beakes G.W."/>
            <person name="Boore J.L."/>
            <person name="Busam D."/>
            <person name="Dumas B."/>
            <person name="Ferriera S."/>
            <person name="Fuerstenberg S.I."/>
            <person name="Gachon C.M."/>
            <person name="Gaulin E."/>
            <person name="Govers F."/>
            <person name="Grenville-Briggs L."/>
            <person name="Horner N."/>
            <person name="Hostetler J."/>
            <person name="Jiang R.H."/>
            <person name="Johnson J."/>
            <person name="Krajaejun T."/>
            <person name="Lin H."/>
            <person name="Meijer H.J."/>
            <person name="Moore B."/>
            <person name="Morris P."/>
            <person name="Phuntmart V."/>
            <person name="Puiu D."/>
            <person name="Shetty J."/>
            <person name="Stajich J.E."/>
            <person name="Tripathy S."/>
            <person name="Wawra S."/>
            <person name="van West P."/>
            <person name="Whitty B.R."/>
            <person name="Coutinho P.M."/>
            <person name="Henrissat B."/>
            <person name="Martin F."/>
            <person name="Thomas P.D."/>
            <person name="Tyler B.M."/>
            <person name="De Vries R.P."/>
            <person name="Kamoun S."/>
            <person name="Yandell M."/>
            <person name="Tisserat N."/>
            <person name="Buell C.R."/>
        </authorList>
    </citation>
    <scope>NUCLEOTIDE SEQUENCE</scope>
    <source>
        <strain evidence="6">DAOM:BR144</strain>
    </source>
</reference>
<dbReference type="Proteomes" id="UP000019132">
    <property type="component" value="Unassembled WGS sequence"/>
</dbReference>
<dbReference type="PROSITE" id="PS50222">
    <property type="entry name" value="EF_HAND_2"/>
    <property type="match status" value="1"/>
</dbReference>
<dbReference type="Gene3D" id="1.10.238.10">
    <property type="entry name" value="EF-hand"/>
    <property type="match status" value="1"/>
</dbReference>
<dbReference type="InParanoid" id="K3WK96"/>
<sequence>MMLSGIFNKRKKVQELRSPALQDIKNVYKAISCQKELHSVDFRQEDITDPQLIALAETLVEMPMVSSLDLRDNRITDDGAKALLEVLRLQIIVAKTPLKTDPKTKLPIFPVLPEYARYITHVNIKGNEISVSVLQELAQYTEILKREDKRIEIRAALAQIDRNSVGRIDDDEFKAVLKLLTGTEPNKKEVKLLVQQHAQSIDSTQSAISLENLLLAKCSSSSSPSKKAACPPWEALVQVRHATLGPQYPSQLANSNAKSHESAQATTTARVSEQSSAPLVHQGPPTPRDEPSIQPSVSLQSTQRISLTTSSASSASSKQLIMSIPPPSRPQSPPPPSQTTVSYQQQQSPISSSSSEHESSTSAAKLKADFKPPAPPPPSLPLAQTQSSPDSRASYSSRYQSSSSMRGVSEFAVPESPREVAHVSSSPPIESTATYARGSTSPDRSSVHSSASSLSKAAFADPVDSPRQQQHVPALPVASIVNQRHADDESDSKKRATSAMIPSAIIADSPRWRNYDVFTDDEGSFASQEDSGGDTRVGGNDSDNEHDGYSRNTTSSNRSNASSQSSRGNKNQHPGHQRMDSGPFASEIVELPDGGGDGLKVLQTAYDAHDRSCAASLEDDLSSLVYHASERSGGDDGGDRSFSLSFSLGDEVAVPQEPQPETNDDASDDDRVESIVVDVMKDNKPRSVAKLIHSELKRGMVVTDFPNEIPFRNLVALILSENSLSNLALFKECRFPCTLVLDLSKNKLVKLVDDDFAGFPRLQVLNLANNRLRSIQGLGKIFDLKALSVDNNAMKSVKNIEHLVHLQVLTISGNFVGNIAALRLLSLNKMLTHLNLDGNPIVVTNDERQKRKNIVHLLNLIPTLLSLGSIPCASLHAKEKKKTLSNTDPKKQLELPR</sequence>
<dbReference type="PANTHER" id="PTHR15454">
    <property type="entry name" value="NISCHARIN RELATED"/>
    <property type="match status" value="1"/>
</dbReference>
<dbReference type="GO" id="GO:0005737">
    <property type="term" value="C:cytoplasm"/>
    <property type="evidence" value="ECO:0007669"/>
    <property type="project" value="TreeGrafter"/>
</dbReference>
<feature type="compositionally biased region" description="Polar residues" evidence="3">
    <location>
        <begin position="423"/>
        <end position="440"/>
    </location>
</feature>
<evidence type="ECO:0000256" key="2">
    <source>
        <dbReference type="ARBA" id="ARBA00022737"/>
    </source>
</evidence>
<feature type="region of interest" description="Disordered" evidence="3">
    <location>
        <begin position="522"/>
        <end position="592"/>
    </location>
</feature>
<name>K3WK96_GLOUD</name>
<dbReference type="InterPro" id="IPR032675">
    <property type="entry name" value="LRR_dom_sf"/>
</dbReference>
<dbReference type="HOGENOM" id="CLU_322763_0_0_1"/>
<dbReference type="AlphaFoldDB" id="K3WK96"/>
<keyword evidence="2" id="KW-0677">Repeat</keyword>
<dbReference type="Gene3D" id="3.80.10.10">
    <property type="entry name" value="Ribonuclease Inhibitor"/>
    <property type="match status" value="2"/>
</dbReference>
<dbReference type="SMART" id="SM00368">
    <property type="entry name" value="LRR_RI"/>
    <property type="match status" value="3"/>
</dbReference>
<accession>K3WK96</accession>
<evidence type="ECO:0000313" key="5">
    <source>
        <dbReference type="EnsemblProtists" id="PYU1_T005388"/>
    </source>
</evidence>
<evidence type="ECO:0000313" key="6">
    <source>
        <dbReference type="Proteomes" id="UP000019132"/>
    </source>
</evidence>
<feature type="region of interest" description="Disordered" evidence="3">
    <location>
        <begin position="247"/>
        <end position="502"/>
    </location>
</feature>
<dbReference type="eggNOG" id="KOG1859">
    <property type="taxonomic scope" value="Eukaryota"/>
</dbReference>
<reference evidence="6" key="2">
    <citation type="submission" date="2010-04" db="EMBL/GenBank/DDBJ databases">
        <authorList>
            <person name="Buell R."/>
            <person name="Hamilton J."/>
            <person name="Hostetler J."/>
        </authorList>
    </citation>
    <scope>NUCLEOTIDE SEQUENCE [LARGE SCALE GENOMIC DNA]</scope>
    <source>
        <strain evidence="6">DAOM:BR144</strain>
    </source>
</reference>
<dbReference type="PANTHER" id="PTHR15454:SF56">
    <property type="entry name" value="PROTEIN PHOSPHATASE 1 REGULATORY SUBUNIT 7-RELATED"/>
    <property type="match status" value="1"/>
</dbReference>
<keyword evidence="6" id="KW-1185">Reference proteome</keyword>
<dbReference type="InterPro" id="IPR001611">
    <property type="entry name" value="Leu-rich_rpt"/>
</dbReference>
<feature type="compositionally biased region" description="Low complexity" evidence="3">
    <location>
        <begin position="441"/>
        <end position="460"/>
    </location>
</feature>
<evidence type="ECO:0000256" key="3">
    <source>
        <dbReference type="SAM" id="MobiDB-lite"/>
    </source>
</evidence>
<dbReference type="EMBL" id="GL376633">
    <property type="status" value="NOT_ANNOTATED_CDS"/>
    <property type="molecule type" value="Genomic_DNA"/>
</dbReference>
<feature type="compositionally biased region" description="Low complexity" evidence="3">
    <location>
        <begin position="550"/>
        <end position="567"/>
    </location>
</feature>
<feature type="compositionally biased region" description="Basic and acidic residues" evidence="3">
    <location>
        <begin position="484"/>
        <end position="494"/>
    </location>
</feature>
<dbReference type="GO" id="GO:0005509">
    <property type="term" value="F:calcium ion binding"/>
    <property type="evidence" value="ECO:0007669"/>
    <property type="project" value="InterPro"/>
</dbReference>
<organism evidence="5 6">
    <name type="scientific">Globisporangium ultimum (strain ATCC 200006 / CBS 805.95 / DAOM BR144)</name>
    <name type="common">Pythium ultimum</name>
    <dbReference type="NCBI Taxonomy" id="431595"/>
    <lineage>
        <taxon>Eukaryota</taxon>
        <taxon>Sar</taxon>
        <taxon>Stramenopiles</taxon>
        <taxon>Oomycota</taxon>
        <taxon>Peronosporomycetes</taxon>
        <taxon>Pythiales</taxon>
        <taxon>Pythiaceae</taxon>
        <taxon>Globisporangium</taxon>
    </lineage>
</organism>
<proteinExistence type="predicted"/>
<keyword evidence="1" id="KW-0433">Leucine-rich repeat</keyword>
<dbReference type="VEuPathDB" id="FungiDB:PYU1_G005377"/>
<feature type="compositionally biased region" description="Polar residues" evidence="3">
    <location>
        <begin position="248"/>
        <end position="277"/>
    </location>
</feature>
<feature type="compositionally biased region" description="Acidic residues" evidence="3">
    <location>
        <begin position="662"/>
        <end position="671"/>
    </location>
</feature>